<evidence type="ECO:0000256" key="3">
    <source>
        <dbReference type="ARBA" id="ARBA00022679"/>
    </source>
</evidence>
<keyword evidence="2" id="KW-0328">Glycosyltransferase</keyword>
<dbReference type="GO" id="GO:0016740">
    <property type="term" value="F:transferase activity"/>
    <property type="evidence" value="ECO:0007669"/>
    <property type="project" value="UniProtKB-KW"/>
</dbReference>
<dbReference type="InterPro" id="IPR027791">
    <property type="entry name" value="Galactosyl_T_C"/>
</dbReference>
<dbReference type="InterPro" id="IPR029044">
    <property type="entry name" value="Nucleotide-diphossugar_trans"/>
</dbReference>
<feature type="domain" description="Glycosyltransferase 2-like" evidence="4">
    <location>
        <begin position="5"/>
        <end position="119"/>
    </location>
</feature>
<protein>
    <submittedName>
        <fullName evidence="6">Glycosyl transferase</fullName>
    </submittedName>
</protein>
<dbReference type="InterPro" id="IPR050834">
    <property type="entry name" value="Glycosyltransf_2"/>
</dbReference>
<sequence>MKVTAILPVRNRNARRVQQAAHTLLASTRSFDIELIVSDYGSDNRNEIQEAAEKAGARYIFTEADYWNKPVCLNEAIRISSGDYIVCADIDILWHPIALAGGLSSIDDHAVLAFQSRDLPASLTDTLLEQETEFIDWERLEQESVLHSTWGNGILLFPRKAWELVGGYDERLSIYGVEDLDFCRRAQFSGFRFVWSNPFTSRIYHVWHEKVANSLPKSSFNRALERNRNVWRTDCSVVRNVCGGGVGSGPLVSVIIATKGRAELLRECLASILCQTVQDFEVIVVDDGMLDDSRGVVESFADSRLKYFGVEEPQGISAARNLGASYASGRFVAVMDDDDICLPNRFEVSLRAIGPGVDGCVGGFITFYDDGRVESWDDPLPDAEGSFVRGGFAGHPTWMVRREVFELFPYDESFTSSVDNNIALRMINSGVRLVHTGAPHVLRRVHEGQVTNKDAQFQGFGALIDRSWLWSGYSGVEMSALKNRSQANAPKNRATLYESVFLPNFPDELVEKKVDAVVYCRADAEAVKKVGTVLARCEVVDAGGELVFAKYRFDGDWFTRARLAQCGAVVEVVSFRMSSREGVRQYVATDPVFAVSVPWRVITEQHPESSEFKVLSADSSTGAQQIFSVESNEDCFSVSGDSSALKFEVVRSED</sequence>
<dbReference type="EMBL" id="CP002857">
    <property type="protein sequence ID" value="AEI08950.1"/>
    <property type="molecule type" value="Genomic_DNA"/>
</dbReference>
<dbReference type="PANTHER" id="PTHR43685">
    <property type="entry name" value="GLYCOSYLTRANSFERASE"/>
    <property type="match status" value="1"/>
</dbReference>
<keyword evidence="3 6" id="KW-0808">Transferase</keyword>
<dbReference type="Proteomes" id="UP000000492">
    <property type="component" value="Chromosome"/>
</dbReference>
<dbReference type="AlphaFoldDB" id="F8DZ09"/>
<dbReference type="RefSeq" id="WP_013887975.1">
    <property type="nucleotide sequence ID" value="NC_015673.1"/>
</dbReference>
<accession>F8DZ09</accession>
<dbReference type="Pfam" id="PF00535">
    <property type="entry name" value="Glycos_transf_2"/>
    <property type="match status" value="2"/>
</dbReference>
<evidence type="ECO:0000259" key="5">
    <source>
        <dbReference type="Pfam" id="PF02709"/>
    </source>
</evidence>
<proteinExistence type="inferred from homology"/>
<dbReference type="SUPFAM" id="SSF53448">
    <property type="entry name" value="Nucleotide-diphospho-sugar transferases"/>
    <property type="match status" value="2"/>
</dbReference>
<evidence type="ECO:0000256" key="1">
    <source>
        <dbReference type="ARBA" id="ARBA00006739"/>
    </source>
</evidence>
<gene>
    <name evidence="6" type="ordered locus">CRES_0589</name>
</gene>
<organism evidence="6 7">
    <name type="scientific">Corynebacterium resistens (strain DSM 45100 / JCM 12819 / GTC 2026 / SICGH 158)</name>
    <dbReference type="NCBI Taxonomy" id="662755"/>
    <lineage>
        <taxon>Bacteria</taxon>
        <taxon>Bacillati</taxon>
        <taxon>Actinomycetota</taxon>
        <taxon>Actinomycetes</taxon>
        <taxon>Mycobacteriales</taxon>
        <taxon>Corynebacteriaceae</taxon>
        <taxon>Corynebacterium</taxon>
    </lineage>
</organism>
<comment type="similarity">
    <text evidence="1">Belongs to the glycosyltransferase 2 family.</text>
</comment>
<evidence type="ECO:0000313" key="7">
    <source>
        <dbReference type="Proteomes" id="UP000000492"/>
    </source>
</evidence>
<name>F8DZ09_CORRG</name>
<dbReference type="STRING" id="662755.CRES_0589"/>
<dbReference type="HOGENOM" id="CLU_437256_0_0_11"/>
<dbReference type="KEGG" id="crd:CRES_0589"/>
<dbReference type="InterPro" id="IPR001173">
    <property type="entry name" value="Glyco_trans_2-like"/>
</dbReference>
<dbReference type="Gene3D" id="3.90.550.10">
    <property type="entry name" value="Spore Coat Polysaccharide Biosynthesis Protein SpsA, Chain A"/>
    <property type="match status" value="2"/>
</dbReference>
<dbReference type="CDD" id="cd00761">
    <property type="entry name" value="Glyco_tranf_GTA_type"/>
    <property type="match status" value="2"/>
</dbReference>
<dbReference type="OrthoDB" id="153025at2"/>
<dbReference type="eggNOG" id="COG1216">
    <property type="taxonomic scope" value="Bacteria"/>
</dbReference>
<reference evidence="6 7" key="1">
    <citation type="journal article" date="2012" name="BMC Genomics">
        <title>Complete genome sequence, lifestyle, and multi-drug resistance of the human pathogen Corynebacterium resistens DSM 45100 isolated from blood samples of a leukemia patient.</title>
        <authorList>
            <person name="Schroder J."/>
            <person name="Maus I."/>
            <person name="Meyer K."/>
            <person name="Wordemann S."/>
            <person name="Blom J."/>
            <person name="Jaenicke S."/>
            <person name="Schneider J."/>
            <person name="Trost E."/>
            <person name="Tauch A."/>
        </authorList>
    </citation>
    <scope>NUCLEOTIDE SEQUENCE [LARGE SCALE GENOMIC DNA]</scope>
    <source>
        <strain evidence="7">DSM 45100 / JCM 12819 / CCUG 50093 / GTC 2026 / SICGH 158</strain>
    </source>
</reference>
<keyword evidence="7" id="KW-1185">Reference proteome</keyword>
<evidence type="ECO:0000313" key="6">
    <source>
        <dbReference type="EMBL" id="AEI08950.1"/>
    </source>
</evidence>
<feature type="domain" description="Glycosyltransferase 2-like" evidence="4">
    <location>
        <begin position="253"/>
        <end position="378"/>
    </location>
</feature>
<feature type="domain" description="Galactosyltransferase C-terminal" evidence="5">
    <location>
        <begin position="148"/>
        <end position="208"/>
    </location>
</feature>
<evidence type="ECO:0000259" key="4">
    <source>
        <dbReference type="Pfam" id="PF00535"/>
    </source>
</evidence>
<dbReference type="Pfam" id="PF02709">
    <property type="entry name" value="Glyco_transf_7C"/>
    <property type="match status" value="1"/>
</dbReference>
<dbReference type="PANTHER" id="PTHR43685:SF5">
    <property type="entry name" value="GLYCOSYLTRANSFERASE EPSE-RELATED"/>
    <property type="match status" value="1"/>
</dbReference>
<evidence type="ECO:0000256" key="2">
    <source>
        <dbReference type="ARBA" id="ARBA00022676"/>
    </source>
</evidence>